<keyword evidence="6" id="KW-1185">Reference proteome</keyword>
<dbReference type="InterPro" id="IPR011696">
    <property type="entry name" value="Huwentoxin-1"/>
</dbReference>
<keyword evidence="4" id="KW-0732">Signal</keyword>
<dbReference type="GO" id="GO:0005576">
    <property type="term" value="C:extracellular region"/>
    <property type="evidence" value="ECO:0007669"/>
    <property type="project" value="UniProtKB-SubCell"/>
</dbReference>
<evidence type="ECO:0000256" key="1">
    <source>
        <dbReference type="ARBA" id="ARBA00004613"/>
    </source>
</evidence>
<dbReference type="Pfam" id="PF07740">
    <property type="entry name" value="Toxin_12"/>
    <property type="match status" value="1"/>
</dbReference>
<protein>
    <submittedName>
        <fullName evidence="5">Uncharacterized protein</fullName>
    </submittedName>
</protein>
<accession>A0AAE0P3R2</accession>
<evidence type="ECO:0000256" key="4">
    <source>
        <dbReference type="SAM" id="SignalP"/>
    </source>
</evidence>
<reference evidence="5" key="2">
    <citation type="submission" date="2023-06" db="EMBL/GenBank/DDBJ databases">
        <authorList>
            <consortium name="Lawrence Berkeley National Laboratory"/>
            <person name="Haridas S."/>
            <person name="Hensen N."/>
            <person name="Bonometti L."/>
            <person name="Westerberg I."/>
            <person name="Brannstrom I.O."/>
            <person name="Guillou S."/>
            <person name="Cros-Aarteil S."/>
            <person name="Calhoun S."/>
            <person name="Kuo A."/>
            <person name="Mondo S."/>
            <person name="Pangilinan J."/>
            <person name="Riley R."/>
            <person name="LaButti K."/>
            <person name="Andreopoulos B."/>
            <person name="Lipzen A."/>
            <person name="Chen C."/>
            <person name="Yanf M."/>
            <person name="Daum C."/>
            <person name="Ng V."/>
            <person name="Clum A."/>
            <person name="Steindorff A."/>
            <person name="Ohm R."/>
            <person name="Martin F."/>
            <person name="Silar P."/>
            <person name="Natvig D."/>
            <person name="Lalanne C."/>
            <person name="Gautier V."/>
            <person name="Ament-velasquez S.L."/>
            <person name="Kruys A."/>
            <person name="Hutchinson M.I."/>
            <person name="Powell A.J."/>
            <person name="Barry K."/>
            <person name="Miller A.N."/>
            <person name="Grigoriev I.V."/>
            <person name="Debuchy R."/>
            <person name="Gladieux P."/>
            <person name="Thoren M.H."/>
            <person name="Johannesson H."/>
        </authorList>
    </citation>
    <scope>NUCLEOTIDE SEQUENCE</scope>
    <source>
        <strain evidence="5">CBS 232.78</strain>
    </source>
</reference>
<proteinExistence type="predicted"/>
<evidence type="ECO:0000313" key="6">
    <source>
        <dbReference type="Proteomes" id="UP001285441"/>
    </source>
</evidence>
<dbReference type="GO" id="GO:0008200">
    <property type="term" value="F:ion channel inhibitor activity"/>
    <property type="evidence" value="ECO:0007669"/>
    <property type="project" value="InterPro"/>
</dbReference>
<gene>
    <name evidence="5" type="ORF">B0H63DRAFT_456777</name>
</gene>
<keyword evidence="2" id="KW-0964">Secreted</keyword>
<reference evidence="5" key="1">
    <citation type="journal article" date="2023" name="Mol. Phylogenet. Evol.">
        <title>Genome-scale phylogeny and comparative genomics of the fungal order Sordariales.</title>
        <authorList>
            <person name="Hensen N."/>
            <person name="Bonometti L."/>
            <person name="Westerberg I."/>
            <person name="Brannstrom I.O."/>
            <person name="Guillou S."/>
            <person name="Cros-Aarteil S."/>
            <person name="Calhoun S."/>
            <person name="Haridas S."/>
            <person name="Kuo A."/>
            <person name="Mondo S."/>
            <person name="Pangilinan J."/>
            <person name="Riley R."/>
            <person name="LaButti K."/>
            <person name="Andreopoulos B."/>
            <person name="Lipzen A."/>
            <person name="Chen C."/>
            <person name="Yan M."/>
            <person name="Daum C."/>
            <person name="Ng V."/>
            <person name="Clum A."/>
            <person name="Steindorff A."/>
            <person name="Ohm R.A."/>
            <person name="Martin F."/>
            <person name="Silar P."/>
            <person name="Natvig D.O."/>
            <person name="Lalanne C."/>
            <person name="Gautier V."/>
            <person name="Ament-Velasquez S.L."/>
            <person name="Kruys A."/>
            <person name="Hutchinson M.I."/>
            <person name="Powell A.J."/>
            <person name="Barry K."/>
            <person name="Miller A.N."/>
            <person name="Grigoriev I.V."/>
            <person name="Debuchy R."/>
            <person name="Gladieux P."/>
            <person name="Hiltunen Thoren M."/>
            <person name="Johannesson H."/>
        </authorList>
    </citation>
    <scope>NUCLEOTIDE SEQUENCE</scope>
    <source>
        <strain evidence="5">CBS 232.78</strain>
    </source>
</reference>
<evidence type="ECO:0000256" key="2">
    <source>
        <dbReference type="ARBA" id="ARBA00022525"/>
    </source>
</evidence>
<evidence type="ECO:0000256" key="3">
    <source>
        <dbReference type="ARBA" id="ARBA00023157"/>
    </source>
</evidence>
<dbReference type="AlphaFoldDB" id="A0AAE0P3R2"/>
<keyword evidence="3" id="KW-1015">Disulfide bond</keyword>
<evidence type="ECO:0000313" key="5">
    <source>
        <dbReference type="EMBL" id="KAK3392898.1"/>
    </source>
</evidence>
<comment type="subcellular location">
    <subcellularLocation>
        <location evidence="1">Secreted</location>
    </subcellularLocation>
</comment>
<dbReference type="Proteomes" id="UP001285441">
    <property type="component" value="Unassembled WGS sequence"/>
</dbReference>
<feature type="chain" id="PRO_5041952052" evidence="4">
    <location>
        <begin position="19"/>
        <end position="72"/>
    </location>
</feature>
<feature type="signal peptide" evidence="4">
    <location>
        <begin position="1"/>
        <end position="18"/>
    </location>
</feature>
<sequence>MKPSFQILVFYLLRLAAAMVLPGPRSTSQVTMINYGPEACHSVLTSCHVDTDCCPDLRCKTYDSESFCIPGG</sequence>
<dbReference type="EMBL" id="JAULSW010000001">
    <property type="protein sequence ID" value="KAK3392898.1"/>
    <property type="molecule type" value="Genomic_DNA"/>
</dbReference>
<organism evidence="5 6">
    <name type="scientific">Podospora didyma</name>
    <dbReference type="NCBI Taxonomy" id="330526"/>
    <lineage>
        <taxon>Eukaryota</taxon>
        <taxon>Fungi</taxon>
        <taxon>Dikarya</taxon>
        <taxon>Ascomycota</taxon>
        <taxon>Pezizomycotina</taxon>
        <taxon>Sordariomycetes</taxon>
        <taxon>Sordariomycetidae</taxon>
        <taxon>Sordariales</taxon>
        <taxon>Podosporaceae</taxon>
        <taxon>Podospora</taxon>
    </lineage>
</organism>
<name>A0AAE0P3R2_9PEZI</name>
<comment type="caution">
    <text evidence="5">The sequence shown here is derived from an EMBL/GenBank/DDBJ whole genome shotgun (WGS) entry which is preliminary data.</text>
</comment>